<dbReference type="Proteomes" id="UP000236736">
    <property type="component" value="Unassembled WGS sequence"/>
</dbReference>
<dbReference type="RefSeq" id="WP_103925630.1">
    <property type="nucleotide sequence ID" value="NZ_BBFN01000015.1"/>
</dbReference>
<gene>
    <name evidence="1" type="ORF">SAMN03080598_02995</name>
</gene>
<dbReference type="EMBL" id="FNVR01000019">
    <property type="protein sequence ID" value="SEG23280.1"/>
    <property type="molecule type" value="Genomic_DNA"/>
</dbReference>
<name>A0A1H5YHX0_9BACT</name>
<evidence type="ECO:0000313" key="1">
    <source>
        <dbReference type="EMBL" id="SEG23280.1"/>
    </source>
</evidence>
<proteinExistence type="predicted"/>
<accession>A0A1H5YHX0</accession>
<organism evidence="1 2">
    <name type="scientific">Algoriphagus boritolerans DSM 17298 = JCM 18970</name>
    <dbReference type="NCBI Taxonomy" id="1120964"/>
    <lineage>
        <taxon>Bacteria</taxon>
        <taxon>Pseudomonadati</taxon>
        <taxon>Bacteroidota</taxon>
        <taxon>Cytophagia</taxon>
        <taxon>Cytophagales</taxon>
        <taxon>Cyclobacteriaceae</taxon>
        <taxon>Algoriphagus</taxon>
    </lineage>
</organism>
<dbReference type="AlphaFoldDB" id="A0A1H5YHX0"/>
<dbReference type="InterPro" id="IPR026408">
    <property type="entry name" value="GG_sam_targ_CFB"/>
</dbReference>
<evidence type="ECO:0000313" key="2">
    <source>
        <dbReference type="Proteomes" id="UP000236736"/>
    </source>
</evidence>
<dbReference type="OrthoDB" id="828061at2"/>
<keyword evidence="2" id="KW-1185">Reference proteome</keyword>
<reference evidence="2" key="1">
    <citation type="submission" date="2016-10" db="EMBL/GenBank/DDBJ databases">
        <authorList>
            <person name="Varghese N."/>
            <person name="Submissions S."/>
        </authorList>
    </citation>
    <scope>NUCLEOTIDE SEQUENCE [LARGE SCALE GENOMIC DNA]</scope>
    <source>
        <strain evidence="2">DSM 17298</strain>
    </source>
</reference>
<dbReference type="STRING" id="1120964.GCA_001313265_03393"/>
<sequence length="66" mass="7039">MKKLSLVKMEILPEEQLDRSQMASVFGGTFYQCSCNNGPTFTVMTDGDPEEDAGCAEGETAACIAA</sequence>
<protein>
    <submittedName>
        <fullName evidence="1">Natural product</fullName>
    </submittedName>
</protein>
<dbReference type="NCBIfam" id="TIGR04149">
    <property type="entry name" value="GG_sam_targ_CFB"/>
    <property type="match status" value="1"/>
</dbReference>